<reference evidence="3 4" key="1">
    <citation type="submission" date="2020-04" db="EMBL/GenBank/DDBJ databases">
        <authorList>
            <person name="Abaymova A."/>
            <person name="Teymurazov M."/>
            <person name="Tazyna O."/>
            <person name="Chatushin Y."/>
            <person name="Svetoch E."/>
            <person name="Pereligyn V."/>
            <person name="Pohylenko V."/>
            <person name="Platonov M."/>
            <person name="Kartsev N."/>
            <person name="Skryabin Y."/>
            <person name="Sizova A."/>
            <person name="Solomentsev V."/>
            <person name="Kislichkina A."/>
            <person name="Bogun A."/>
        </authorList>
    </citation>
    <scope>NUCLEOTIDE SEQUENCE [LARGE SCALE GENOMIC DNA]</scope>
    <source>
        <strain evidence="4">SCPM-O-B-8398 (E28)</strain>
    </source>
</reference>
<evidence type="ECO:0000313" key="4">
    <source>
        <dbReference type="Proteomes" id="UP000557857"/>
    </source>
</evidence>
<dbReference type="RefSeq" id="WP_169059247.1">
    <property type="nucleotide sequence ID" value="NZ_JABCAG010000087.1"/>
</dbReference>
<feature type="region of interest" description="Disordered" evidence="1">
    <location>
        <begin position="1"/>
        <end position="25"/>
    </location>
</feature>
<gene>
    <name evidence="3" type="ORF">HI921_15145</name>
</gene>
<evidence type="ECO:0000313" key="3">
    <source>
        <dbReference type="EMBL" id="NMP59776.1"/>
    </source>
</evidence>
<dbReference type="InterPro" id="IPR029111">
    <property type="entry name" value="Ntox30"/>
</dbReference>
<dbReference type="Proteomes" id="UP000557857">
    <property type="component" value="Unassembled WGS sequence"/>
</dbReference>
<dbReference type="AlphaFoldDB" id="A0A848MW32"/>
<evidence type="ECO:0000256" key="1">
    <source>
        <dbReference type="SAM" id="MobiDB-lite"/>
    </source>
</evidence>
<organism evidence="3 4">
    <name type="scientific">Enterococcus mundtii</name>
    <dbReference type="NCBI Taxonomy" id="53346"/>
    <lineage>
        <taxon>Bacteria</taxon>
        <taxon>Bacillati</taxon>
        <taxon>Bacillota</taxon>
        <taxon>Bacilli</taxon>
        <taxon>Lactobacillales</taxon>
        <taxon>Enterococcaceae</taxon>
        <taxon>Enterococcus</taxon>
    </lineage>
</organism>
<protein>
    <recommendedName>
        <fullName evidence="2">Bacterial toxin 30 domain-containing protein</fullName>
    </recommendedName>
</protein>
<dbReference type="EMBL" id="JABCAG010000087">
    <property type="protein sequence ID" value="NMP59776.1"/>
    <property type="molecule type" value="Genomic_DNA"/>
</dbReference>
<evidence type="ECO:0000259" key="2">
    <source>
        <dbReference type="Pfam" id="PF15532"/>
    </source>
</evidence>
<proteinExistence type="predicted"/>
<sequence length="45" mass="5054">MNKGKKNLDPISGNFQPPGISRPTSKFYNEDLINSTHIPIETPKK</sequence>
<dbReference type="Pfam" id="PF15532">
    <property type="entry name" value="Ntox30"/>
    <property type="match status" value="1"/>
</dbReference>
<comment type="caution">
    <text evidence="3">The sequence shown here is derived from an EMBL/GenBank/DDBJ whole genome shotgun (WGS) entry which is preliminary data.</text>
</comment>
<feature type="domain" description="Bacterial toxin 30" evidence="2">
    <location>
        <begin position="2"/>
        <end position="40"/>
    </location>
</feature>
<name>A0A848MW32_ENTMU</name>
<accession>A0A848MW32</accession>